<dbReference type="Proteomes" id="UP000526033">
    <property type="component" value="Unassembled WGS sequence"/>
</dbReference>
<keyword evidence="2" id="KW-0732">Signal</keyword>
<evidence type="ECO:0000313" key="4">
    <source>
        <dbReference type="Proteomes" id="UP000526033"/>
    </source>
</evidence>
<proteinExistence type="predicted"/>
<keyword evidence="1" id="KW-1133">Transmembrane helix</keyword>
<dbReference type="EMBL" id="JAAZNL010000046">
    <property type="protein sequence ID" value="NMB70289.1"/>
    <property type="molecule type" value="Genomic_DNA"/>
</dbReference>
<feature type="chain" id="PRO_5030585403" evidence="2">
    <location>
        <begin position="21"/>
        <end position="68"/>
    </location>
</feature>
<comment type="caution">
    <text evidence="3">The sequence shown here is derived from an EMBL/GenBank/DDBJ whole genome shotgun (WGS) entry which is preliminary data.</text>
</comment>
<feature type="transmembrane region" description="Helical" evidence="1">
    <location>
        <begin position="36"/>
        <end position="54"/>
    </location>
</feature>
<keyword evidence="1" id="KW-0472">Membrane</keyword>
<name>A0A7X9DL88_UNCKA</name>
<protein>
    <submittedName>
        <fullName evidence="3">Uncharacterized protein</fullName>
    </submittedName>
</protein>
<sequence length="68" mass="7713">MKHAVFCLIAAILVTLSLLALDDITTGNEPDYTFEYVIVGASFVYFLFYIPYIIKHLRHSSDQNSANQ</sequence>
<evidence type="ECO:0000256" key="1">
    <source>
        <dbReference type="SAM" id="Phobius"/>
    </source>
</evidence>
<organism evidence="3 4">
    <name type="scientific">candidate division WWE3 bacterium</name>
    <dbReference type="NCBI Taxonomy" id="2053526"/>
    <lineage>
        <taxon>Bacteria</taxon>
        <taxon>Katanobacteria</taxon>
    </lineage>
</organism>
<feature type="signal peptide" evidence="2">
    <location>
        <begin position="1"/>
        <end position="20"/>
    </location>
</feature>
<dbReference type="AlphaFoldDB" id="A0A7X9DL88"/>
<evidence type="ECO:0000256" key="2">
    <source>
        <dbReference type="SAM" id="SignalP"/>
    </source>
</evidence>
<gene>
    <name evidence="3" type="ORF">GYA27_03760</name>
</gene>
<reference evidence="3 4" key="1">
    <citation type="journal article" date="2020" name="Biotechnol. Biofuels">
        <title>New insights from the biogas microbiome by comprehensive genome-resolved metagenomics of nearly 1600 species originating from multiple anaerobic digesters.</title>
        <authorList>
            <person name="Campanaro S."/>
            <person name="Treu L."/>
            <person name="Rodriguez-R L.M."/>
            <person name="Kovalovszki A."/>
            <person name="Ziels R.M."/>
            <person name="Maus I."/>
            <person name="Zhu X."/>
            <person name="Kougias P.G."/>
            <person name="Basile A."/>
            <person name="Luo G."/>
            <person name="Schluter A."/>
            <person name="Konstantinidis K.T."/>
            <person name="Angelidaki I."/>
        </authorList>
    </citation>
    <scope>NUCLEOTIDE SEQUENCE [LARGE SCALE GENOMIC DNA]</scope>
    <source>
        <strain evidence="3">AS27yjCOA_165</strain>
    </source>
</reference>
<keyword evidence="1" id="KW-0812">Transmembrane</keyword>
<accession>A0A7X9DL88</accession>
<evidence type="ECO:0000313" key="3">
    <source>
        <dbReference type="EMBL" id="NMB70289.1"/>
    </source>
</evidence>